<accession>G8QWT2</accession>
<dbReference type="RefSeq" id="WP_014269225.1">
    <property type="nucleotide sequence ID" value="NC_016633.1"/>
</dbReference>
<evidence type="ECO:0000259" key="4">
    <source>
        <dbReference type="Pfam" id="PF02374"/>
    </source>
</evidence>
<feature type="domain" description="ArsA/GET3 Anion-transporting ATPase-like" evidence="4">
    <location>
        <begin position="8"/>
        <end position="292"/>
    </location>
</feature>
<comment type="similarity">
    <text evidence="1">Belongs to the arsA ATPase family.</text>
</comment>
<dbReference type="AlphaFoldDB" id="G8QWT2"/>
<dbReference type="PANTHER" id="PTHR10803:SF3">
    <property type="entry name" value="ATPASE GET3"/>
    <property type="match status" value="1"/>
</dbReference>
<dbReference type="NCBIfam" id="TIGR00345">
    <property type="entry name" value="GET3_arsA_TRC40"/>
    <property type="match status" value="1"/>
</dbReference>
<dbReference type="GO" id="GO:0015446">
    <property type="term" value="F:ATPase-coupled arsenite transmembrane transporter activity"/>
    <property type="evidence" value="ECO:0007669"/>
    <property type="project" value="UniProtKB-EC"/>
</dbReference>
<gene>
    <name evidence="5" type="ordered locus">SpiGrapes_0522</name>
</gene>
<dbReference type="CDD" id="cd02035">
    <property type="entry name" value="ArsA"/>
    <property type="match status" value="1"/>
</dbReference>
<dbReference type="Pfam" id="PF02374">
    <property type="entry name" value="ArsA_ATPase"/>
    <property type="match status" value="1"/>
</dbReference>
<dbReference type="HOGENOM" id="CLU_040761_4_0_12"/>
<dbReference type="Gene3D" id="3.40.50.300">
    <property type="entry name" value="P-loop containing nucleotide triphosphate hydrolases"/>
    <property type="match status" value="1"/>
</dbReference>
<dbReference type="KEGG" id="sgp:SpiGrapes_0522"/>
<evidence type="ECO:0000313" key="6">
    <source>
        <dbReference type="Proteomes" id="UP000005632"/>
    </source>
</evidence>
<dbReference type="InterPro" id="IPR025723">
    <property type="entry name" value="ArsA/GET3_ATPase-like"/>
</dbReference>
<dbReference type="OrthoDB" id="9780677at2"/>
<protein>
    <recommendedName>
        <fullName evidence="3">arsenite-transporting ATPase</fullName>
        <ecNumber evidence="3">7.3.2.7</ecNumber>
    </recommendedName>
</protein>
<dbReference type="GO" id="GO:0016887">
    <property type="term" value="F:ATP hydrolysis activity"/>
    <property type="evidence" value="ECO:0007669"/>
    <property type="project" value="InterPro"/>
</dbReference>
<dbReference type="EC" id="7.3.2.7" evidence="3"/>
<evidence type="ECO:0000256" key="1">
    <source>
        <dbReference type="ARBA" id="ARBA00011040"/>
    </source>
</evidence>
<dbReference type="SUPFAM" id="SSF52540">
    <property type="entry name" value="P-loop containing nucleoside triphosphate hydrolases"/>
    <property type="match status" value="1"/>
</dbReference>
<dbReference type="GO" id="GO:0005524">
    <property type="term" value="F:ATP binding"/>
    <property type="evidence" value="ECO:0007669"/>
    <property type="project" value="InterPro"/>
</dbReference>
<evidence type="ECO:0000256" key="3">
    <source>
        <dbReference type="ARBA" id="ARBA00066752"/>
    </source>
</evidence>
<dbReference type="Proteomes" id="UP000005632">
    <property type="component" value="Chromosome"/>
</dbReference>
<name>G8QWT2_SPHPG</name>
<reference evidence="5 6" key="1">
    <citation type="submission" date="2011-11" db="EMBL/GenBank/DDBJ databases">
        <title>Complete sequence of Spirochaeta sp. grapes.</title>
        <authorList>
            <consortium name="US DOE Joint Genome Institute"/>
            <person name="Lucas S."/>
            <person name="Han J."/>
            <person name="Lapidus A."/>
            <person name="Cheng J.-F."/>
            <person name="Goodwin L."/>
            <person name="Pitluck S."/>
            <person name="Peters L."/>
            <person name="Ovchinnikova G."/>
            <person name="Munk A.C."/>
            <person name="Detter J.C."/>
            <person name="Han C."/>
            <person name="Tapia R."/>
            <person name="Land M."/>
            <person name="Hauser L."/>
            <person name="Kyrpides N."/>
            <person name="Ivanova N."/>
            <person name="Pagani I."/>
            <person name="Ritalahtilisa K."/>
            <person name="Loeffler F."/>
            <person name="Woyke T."/>
        </authorList>
    </citation>
    <scope>NUCLEOTIDE SEQUENCE [LARGE SCALE GENOMIC DNA]</scope>
    <source>
        <strain evidence="6">ATCC BAA-1885 / DSM 22778 / Grapes</strain>
    </source>
</reference>
<keyword evidence="6" id="KW-1185">Reference proteome</keyword>
<organism evidence="5 6">
    <name type="scientific">Sphaerochaeta pleomorpha (strain ATCC BAA-1885 / DSM 22778 / Grapes)</name>
    <dbReference type="NCBI Taxonomy" id="158190"/>
    <lineage>
        <taxon>Bacteria</taxon>
        <taxon>Pseudomonadati</taxon>
        <taxon>Spirochaetota</taxon>
        <taxon>Spirochaetia</taxon>
        <taxon>Spirochaetales</taxon>
        <taxon>Sphaerochaetaceae</taxon>
        <taxon>Sphaerochaeta</taxon>
    </lineage>
</organism>
<sequence length="298" mass="33908">MAQIHIYIGKGGVGKSTSSSLEALRFANDTDKKVLLVSMDPAHNLHDLFNTKLGEKQTKVSPNLSLSEFDLDKKSREYMASIQKELKGLYHYQQALNIDKYFNILKFAPGMEEYASLLVLEQCFDEKHYDEVLIDTPPTALTLKTLALPSVNLHWVDHLIEMREEIVQKKNCIANIRKENLNTLGEDPIFGRLLRMKKRYAKLKEQLQDKKITEICLVLNEDELSFSESLMIQEQLKSLSIGISKIIVNKGSVASQQTEIIANSFPQASLELIPLGEKPIQGLENLHSFSKEITMFRQ</sequence>
<dbReference type="PANTHER" id="PTHR10803">
    <property type="entry name" value="ARSENICAL PUMP-DRIVING ATPASE ARSENITE-TRANSLOCATING ATPASE"/>
    <property type="match status" value="1"/>
</dbReference>
<evidence type="ECO:0000313" key="5">
    <source>
        <dbReference type="EMBL" id="AEV28376.1"/>
    </source>
</evidence>
<dbReference type="STRING" id="158190.SpiGrapes_0522"/>
<comment type="catalytic activity">
    <reaction evidence="2">
        <text>arsenite(in) + ATP + H2O = arsenite(out) + ADP + phosphate + H(+)</text>
        <dbReference type="Rhea" id="RHEA:11348"/>
        <dbReference type="ChEBI" id="CHEBI:15377"/>
        <dbReference type="ChEBI" id="CHEBI:15378"/>
        <dbReference type="ChEBI" id="CHEBI:29242"/>
        <dbReference type="ChEBI" id="CHEBI:30616"/>
        <dbReference type="ChEBI" id="CHEBI:43474"/>
        <dbReference type="ChEBI" id="CHEBI:456216"/>
        <dbReference type="EC" id="7.3.2.7"/>
    </reaction>
</comment>
<dbReference type="EMBL" id="CP003155">
    <property type="protein sequence ID" value="AEV28376.1"/>
    <property type="molecule type" value="Genomic_DNA"/>
</dbReference>
<dbReference type="eggNOG" id="COG0003">
    <property type="taxonomic scope" value="Bacteria"/>
</dbReference>
<evidence type="ECO:0000256" key="2">
    <source>
        <dbReference type="ARBA" id="ARBA00052296"/>
    </source>
</evidence>
<proteinExistence type="inferred from homology"/>
<dbReference type="InterPro" id="IPR027417">
    <property type="entry name" value="P-loop_NTPase"/>
</dbReference>
<dbReference type="InterPro" id="IPR016300">
    <property type="entry name" value="ATPase_ArsA/GET3"/>
</dbReference>